<gene>
    <name evidence="1" type="ORF">DCAF_LOCUS25625</name>
</gene>
<reference evidence="1 2" key="1">
    <citation type="submission" date="2024-01" db="EMBL/GenBank/DDBJ databases">
        <authorList>
            <person name="Waweru B."/>
        </authorList>
    </citation>
    <scope>NUCLEOTIDE SEQUENCE [LARGE SCALE GENOMIC DNA]</scope>
</reference>
<keyword evidence="2" id="KW-1185">Reference proteome</keyword>
<evidence type="ECO:0000313" key="2">
    <source>
        <dbReference type="Proteomes" id="UP001314170"/>
    </source>
</evidence>
<proteinExistence type="predicted"/>
<dbReference type="AlphaFoldDB" id="A0AAV1SNF8"/>
<dbReference type="EMBL" id="CAWUPB010001195">
    <property type="protein sequence ID" value="CAK7355358.1"/>
    <property type="molecule type" value="Genomic_DNA"/>
</dbReference>
<dbReference type="Proteomes" id="UP001314170">
    <property type="component" value="Unassembled WGS sequence"/>
</dbReference>
<organism evidence="1 2">
    <name type="scientific">Dovyalis caffra</name>
    <dbReference type="NCBI Taxonomy" id="77055"/>
    <lineage>
        <taxon>Eukaryota</taxon>
        <taxon>Viridiplantae</taxon>
        <taxon>Streptophyta</taxon>
        <taxon>Embryophyta</taxon>
        <taxon>Tracheophyta</taxon>
        <taxon>Spermatophyta</taxon>
        <taxon>Magnoliopsida</taxon>
        <taxon>eudicotyledons</taxon>
        <taxon>Gunneridae</taxon>
        <taxon>Pentapetalae</taxon>
        <taxon>rosids</taxon>
        <taxon>fabids</taxon>
        <taxon>Malpighiales</taxon>
        <taxon>Salicaceae</taxon>
        <taxon>Flacourtieae</taxon>
        <taxon>Dovyalis</taxon>
    </lineage>
</organism>
<comment type="caution">
    <text evidence="1">The sequence shown here is derived from an EMBL/GenBank/DDBJ whole genome shotgun (WGS) entry which is preliminary data.</text>
</comment>
<evidence type="ECO:0000313" key="1">
    <source>
        <dbReference type="EMBL" id="CAK7355358.1"/>
    </source>
</evidence>
<protein>
    <submittedName>
        <fullName evidence="1">Uncharacterized protein</fullName>
    </submittedName>
</protein>
<name>A0AAV1SNF8_9ROSI</name>
<accession>A0AAV1SNF8</accession>
<sequence length="75" mass="8444">MIVSVCEGLRDEAVRVELVRHKVKWKSGSAEVESKVTRRLKGKTKGMSECLNSMSTNSTKEWPAKTTFLTYALPK</sequence>